<organism evidence="2 3">
    <name type="scientific">Hibiscus sabdariffa</name>
    <name type="common">roselle</name>
    <dbReference type="NCBI Taxonomy" id="183260"/>
    <lineage>
        <taxon>Eukaryota</taxon>
        <taxon>Viridiplantae</taxon>
        <taxon>Streptophyta</taxon>
        <taxon>Embryophyta</taxon>
        <taxon>Tracheophyta</taxon>
        <taxon>Spermatophyta</taxon>
        <taxon>Magnoliopsida</taxon>
        <taxon>eudicotyledons</taxon>
        <taxon>Gunneridae</taxon>
        <taxon>Pentapetalae</taxon>
        <taxon>rosids</taxon>
        <taxon>malvids</taxon>
        <taxon>Malvales</taxon>
        <taxon>Malvaceae</taxon>
        <taxon>Malvoideae</taxon>
        <taxon>Hibiscus</taxon>
    </lineage>
</organism>
<dbReference type="Pfam" id="PF05699">
    <property type="entry name" value="Dimer_Tnp_hAT"/>
    <property type="match status" value="1"/>
</dbReference>
<comment type="caution">
    <text evidence="2">The sequence shown here is derived from an EMBL/GenBank/DDBJ whole genome shotgun (WGS) entry which is preliminary data.</text>
</comment>
<evidence type="ECO:0000259" key="1">
    <source>
        <dbReference type="Pfam" id="PF05699"/>
    </source>
</evidence>
<sequence length="309" mass="35536">MFMYCGVFNEVEKTGQVIGDFLLEAIDKIGPSNVLQVVTDNAKNCIAAGKEIQKANSTRVLLKVAKTRFGLHYIMLKRLFQCREFLETTVVLRSWKDWISKQDASTKTLGSLVVENIHGDKLWDEDKEIHEFSIMEKIVVTRWDKMTIPLHCLGFALTPHFYNHIYLETPAHGGFTRKAPNLDKEMVVGCMEAFSKIAENAYEEKQLRDQFAEFQLKNGIYSMPQVQMDVITMDAIDWWSIHGSQTPELAEVAKKVLSQPINSSSADKAWSTYEHVHSSSREDKLVYIHTNLRLLYRYTDGYKNGPFRK</sequence>
<dbReference type="PANTHER" id="PTHR32166">
    <property type="entry name" value="OSJNBA0013A04.12 PROTEIN"/>
    <property type="match status" value="1"/>
</dbReference>
<proteinExistence type="predicted"/>
<keyword evidence="3" id="KW-1185">Reference proteome</keyword>
<feature type="domain" description="HAT C-terminal dimerisation" evidence="1">
    <location>
        <begin position="224"/>
        <end position="281"/>
    </location>
</feature>
<evidence type="ECO:0000313" key="2">
    <source>
        <dbReference type="EMBL" id="KAK8601122.1"/>
    </source>
</evidence>
<accession>A0ABR2GDY8</accession>
<protein>
    <recommendedName>
        <fullName evidence="1">HAT C-terminal dimerisation domain-containing protein</fullName>
    </recommendedName>
</protein>
<dbReference type="InterPro" id="IPR012337">
    <property type="entry name" value="RNaseH-like_sf"/>
</dbReference>
<reference evidence="2 3" key="1">
    <citation type="journal article" date="2024" name="G3 (Bethesda)">
        <title>Genome assembly of Hibiscus sabdariffa L. provides insights into metabolisms of medicinal natural products.</title>
        <authorList>
            <person name="Kim T."/>
        </authorList>
    </citation>
    <scope>NUCLEOTIDE SEQUENCE [LARGE SCALE GENOMIC DNA]</scope>
    <source>
        <strain evidence="2">TK-2024</strain>
        <tissue evidence="2">Old leaves</tissue>
    </source>
</reference>
<dbReference type="InterPro" id="IPR008906">
    <property type="entry name" value="HATC_C_dom"/>
</dbReference>
<name>A0ABR2GDY8_9ROSI</name>
<dbReference type="SUPFAM" id="SSF53098">
    <property type="entry name" value="Ribonuclease H-like"/>
    <property type="match status" value="1"/>
</dbReference>
<dbReference type="EMBL" id="JBBPBM010000001">
    <property type="protein sequence ID" value="KAK8601122.1"/>
    <property type="molecule type" value="Genomic_DNA"/>
</dbReference>
<evidence type="ECO:0000313" key="3">
    <source>
        <dbReference type="Proteomes" id="UP001472677"/>
    </source>
</evidence>
<dbReference type="Proteomes" id="UP001472677">
    <property type="component" value="Unassembled WGS sequence"/>
</dbReference>
<gene>
    <name evidence="2" type="ORF">V6N12_050964</name>
</gene>
<dbReference type="PANTHER" id="PTHR32166:SF123">
    <property type="entry name" value="BED-TYPE DOMAIN-CONTAINING PROTEIN"/>
    <property type="match status" value="1"/>
</dbReference>